<keyword evidence="1" id="KW-1133">Transmembrane helix</keyword>
<reference evidence="2 3" key="1">
    <citation type="submission" date="2021-01" db="EMBL/GenBank/DDBJ databases">
        <title>Diatom-associated Roseobacters Show Island Model of Population Structure.</title>
        <authorList>
            <person name="Qu L."/>
            <person name="Feng X."/>
            <person name="Chen Y."/>
            <person name="Li L."/>
            <person name="Wang X."/>
            <person name="Hu Z."/>
            <person name="Wang H."/>
            <person name="Luo H."/>
        </authorList>
    </citation>
    <scope>NUCLEOTIDE SEQUENCE [LARGE SCALE GENOMIC DNA]</scope>
    <source>
        <strain evidence="2 3">TR60-84</strain>
    </source>
</reference>
<gene>
    <name evidence="2" type="ORF">JQV55_08700</name>
</gene>
<keyword evidence="3" id="KW-1185">Reference proteome</keyword>
<keyword evidence="1" id="KW-0472">Membrane</keyword>
<name>A0AAE3B637_9RHOB</name>
<feature type="transmembrane region" description="Helical" evidence="1">
    <location>
        <begin position="51"/>
        <end position="69"/>
    </location>
</feature>
<dbReference type="EMBL" id="JAFBRM010000002">
    <property type="protein sequence ID" value="MBM1713639.1"/>
    <property type="molecule type" value="Genomic_DNA"/>
</dbReference>
<evidence type="ECO:0000256" key="1">
    <source>
        <dbReference type="SAM" id="Phobius"/>
    </source>
</evidence>
<sequence length="228" mass="25699">MEFFNQFLDAPVFLYVEIVSSLVLLLLAAQSRAPNGALSTDPEIEKLAKKVSGVLWKIAAAGLWTVWLISNPKEGPAEWVAFFFAEAISIVLIAMMLSEATQYAILGVLRGYRAPERALEEMRSLSPYRLVFWYNSTSILLRLPFADVPQELKQQNQWKQISLDAQNRILDRELGKHRSKFTKKADKYDPIAMRAYMRVGEARIKSVCLGLGLALVGCLATAFLLNTW</sequence>
<evidence type="ECO:0000313" key="3">
    <source>
        <dbReference type="Proteomes" id="UP000732193"/>
    </source>
</evidence>
<accession>A0AAE3B637</accession>
<evidence type="ECO:0000313" key="2">
    <source>
        <dbReference type="EMBL" id="MBM1713639.1"/>
    </source>
</evidence>
<protein>
    <submittedName>
        <fullName evidence="2">Uncharacterized protein</fullName>
    </submittedName>
</protein>
<dbReference type="RefSeq" id="WP_203241989.1">
    <property type="nucleotide sequence ID" value="NZ_JAFBRH010000002.1"/>
</dbReference>
<organism evidence="2 3">
    <name type="scientific">Sulfitobacter geojensis</name>
    <dbReference type="NCBI Taxonomy" id="1342299"/>
    <lineage>
        <taxon>Bacteria</taxon>
        <taxon>Pseudomonadati</taxon>
        <taxon>Pseudomonadota</taxon>
        <taxon>Alphaproteobacteria</taxon>
        <taxon>Rhodobacterales</taxon>
        <taxon>Roseobacteraceae</taxon>
        <taxon>Sulfitobacter</taxon>
    </lineage>
</organism>
<comment type="caution">
    <text evidence="2">The sequence shown here is derived from an EMBL/GenBank/DDBJ whole genome shotgun (WGS) entry which is preliminary data.</text>
</comment>
<dbReference type="AlphaFoldDB" id="A0AAE3B637"/>
<feature type="transmembrane region" description="Helical" evidence="1">
    <location>
        <begin position="207"/>
        <end position="225"/>
    </location>
</feature>
<dbReference type="Proteomes" id="UP000732193">
    <property type="component" value="Unassembled WGS sequence"/>
</dbReference>
<feature type="transmembrane region" description="Helical" evidence="1">
    <location>
        <begin position="81"/>
        <end position="109"/>
    </location>
</feature>
<proteinExistence type="predicted"/>
<feature type="transmembrane region" description="Helical" evidence="1">
    <location>
        <begin position="12"/>
        <end position="30"/>
    </location>
</feature>
<keyword evidence="1" id="KW-0812">Transmembrane</keyword>